<dbReference type="SUPFAM" id="SSF102588">
    <property type="entry name" value="LmbE-like"/>
    <property type="match status" value="1"/>
</dbReference>
<proteinExistence type="predicted"/>
<dbReference type="PANTHER" id="PTHR12993:SF11">
    <property type="entry name" value="N-ACETYLGLUCOSAMINYL-PHOSPHATIDYLINOSITOL DE-N-ACETYLASE"/>
    <property type="match status" value="1"/>
</dbReference>
<accession>A0ABT2SRV5</accession>
<sequence>MKKSIIVICIMVVLGCFLIDDSKCLHQKEINQIDLKQCQKLMIVAHPDDETIWGGSHLLKGHYLVVCLTNGNNAKRKKEFMKIMKETHNQGLMFDYPDKTNGQRDKWLHVKQKIKKDITYILNKKAWAMVVTHNPLGEYGHIHHRLTSQIVSIEATNQNLYYFGKYYKKKHVPHALKKIKQKNYDKKMQLIQKYASQKKVMEHLDHMMNHENWVKAKDWRSL</sequence>
<evidence type="ECO:0000313" key="1">
    <source>
        <dbReference type="EMBL" id="MCU6737574.1"/>
    </source>
</evidence>
<dbReference type="PANTHER" id="PTHR12993">
    <property type="entry name" value="N-ACETYLGLUCOSAMINYL-PHOSPHATIDYLINOSITOL DE-N-ACETYLASE-RELATED"/>
    <property type="match status" value="1"/>
</dbReference>
<dbReference type="PROSITE" id="PS51257">
    <property type="entry name" value="PROKAR_LIPOPROTEIN"/>
    <property type="match status" value="1"/>
</dbReference>
<dbReference type="EMBL" id="JAOQJR010000002">
    <property type="protein sequence ID" value="MCU6737574.1"/>
    <property type="molecule type" value="Genomic_DNA"/>
</dbReference>
<dbReference type="InterPro" id="IPR024078">
    <property type="entry name" value="LmbE-like_dom_sf"/>
</dbReference>
<organism evidence="1 2">
    <name type="scientific">[Clostridium] ammoniilyticum</name>
    <dbReference type="NCBI Taxonomy" id="2981784"/>
    <lineage>
        <taxon>Bacteria</taxon>
        <taxon>Bacillati</taxon>
        <taxon>Bacillota</taxon>
        <taxon>Erysipelotrichia</taxon>
        <taxon>Erysipelotrichales</taxon>
        <taxon>Coprobacillaceae</taxon>
        <taxon>Faecalibacillus</taxon>
    </lineage>
</organism>
<reference evidence="1 2" key="1">
    <citation type="journal article" date="2021" name="ISME Commun">
        <title>Automated analysis of genomic sequences facilitates high-throughput and comprehensive description of bacteria.</title>
        <authorList>
            <person name="Hitch T.C.A."/>
        </authorList>
    </citation>
    <scope>NUCLEOTIDE SEQUENCE [LARGE SCALE GENOMIC DNA]</scope>
    <source>
        <strain evidence="1 2">H4_15</strain>
    </source>
</reference>
<protein>
    <submittedName>
        <fullName evidence="1">PIG-L family deacetylase</fullName>
    </submittedName>
</protein>
<name>A0ABT2SRV5_9FIRM</name>
<dbReference type="InterPro" id="IPR003737">
    <property type="entry name" value="GlcNAc_PI_deacetylase-related"/>
</dbReference>
<evidence type="ECO:0000313" key="2">
    <source>
        <dbReference type="Proteomes" id="UP001208364"/>
    </source>
</evidence>
<gene>
    <name evidence="1" type="ORF">OCV55_02605</name>
</gene>
<keyword evidence="2" id="KW-1185">Reference proteome</keyword>
<comment type="caution">
    <text evidence="1">The sequence shown here is derived from an EMBL/GenBank/DDBJ whole genome shotgun (WGS) entry which is preliminary data.</text>
</comment>
<dbReference type="Pfam" id="PF02585">
    <property type="entry name" value="PIG-L"/>
    <property type="match status" value="1"/>
</dbReference>
<dbReference type="Proteomes" id="UP001208364">
    <property type="component" value="Unassembled WGS sequence"/>
</dbReference>
<dbReference type="RefSeq" id="WP_147579715.1">
    <property type="nucleotide sequence ID" value="NZ_JAOQJR010000002.1"/>
</dbReference>
<dbReference type="Gene3D" id="3.40.50.10320">
    <property type="entry name" value="LmbE-like"/>
    <property type="match status" value="1"/>
</dbReference>